<accession>A0AAV2T0B4</accession>
<dbReference type="Proteomes" id="UP001497623">
    <property type="component" value="Unassembled WGS sequence"/>
</dbReference>
<feature type="compositionally biased region" description="Pro residues" evidence="1">
    <location>
        <begin position="129"/>
        <end position="144"/>
    </location>
</feature>
<keyword evidence="4" id="KW-1185">Reference proteome</keyword>
<feature type="region of interest" description="Disordered" evidence="1">
    <location>
        <begin position="120"/>
        <end position="152"/>
    </location>
</feature>
<evidence type="ECO:0000256" key="2">
    <source>
        <dbReference type="SAM" id="SignalP"/>
    </source>
</evidence>
<sequence>MLVVVGRIMLIIFWVKRPSLQETPSEQLSVLTITLQLICPFCSVRPYSSAPTTHCCSTATLHFPHTHLTQQTASHTQLQHTQLDHRSSSELLKCSLGSVGSSVMEGSSAHFSPCGSYSHLGPSQSATGAPPPSPHQAPTAPPPDSQHDNDITDRLESLCLSVTEHALG</sequence>
<dbReference type="AlphaFoldDB" id="A0AAV2T0B4"/>
<protein>
    <submittedName>
        <fullName evidence="3">Uncharacterized protein</fullName>
    </submittedName>
</protein>
<organism evidence="3 4">
    <name type="scientific">Meganyctiphanes norvegica</name>
    <name type="common">Northern krill</name>
    <name type="synonym">Thysanopoda norvegica</name>
    <dbReference type="NCBI Taxonomy" id="48144"/>
    <lineage>
        <taxon>Eukaryota</taxon>
        <taxon>Metazoa</taxon>
        <taxon>Ecdysozoa</taxon>
        <taxon>Arthropoda</taxon>
        <taxon>Crustacea</taxon>
        <taxon>Multicrustacea</taxon>
        <taxon>Malacostraca</taxon>
        <taxon>Eumalacostraca</taxon>
        <taxon>Eucarida</taxon>
        <taxon>Euphausiacea</taxon>
        <taxon>Euphausiidae</taxon>
        <taxon>Meganyctiphanes</taxon>
    </lineage>
</organism>
<evidence type="ECO:0000256" key="1">
    <source>
        <dbReference type="SAM" id="MobiDB-lite"/>
    </source>
</evidence>
<evidence type="ECO:0000313" key="3">
    <source>
        <dbReference type="EMBL" id="CAL4252784.1"/>
    </source>
</evidence>
<feature type="signal peptide" evidence="2">
    <location>
        <begin position="1"/>
        <end position="21"/>
    </location>
</feature>
<keyword evidence="2" id="KW-0732">Signal</keyword>
<evidence type="ECO:0000313" key="4">
    <source>
        <dbReference type="Proteomes" id="UP001497623"/>
    </source>
</evidence>
<reference evidence="3 4" key="1">
    <citation type="submission" date="2024-05" db="EMBL/GenBank/DDBJ databases">
        <authorList>
            <person name="Wallberg A."/>
        </authorList>
    </citation>
    <scope>NUCLEOTIDE SEQUENCE [LARGE SCALE GENOMIC DNA]</scope>
</reference>
<dbReference type="EMBL" id="CAXKWB010176389">
    <property type="protein sequence ID" value="CAL4252784.1"/>
    <property type="molecule type" value="Genomic_DNA"/>
</dbReference>
<name>A0AAV2T0B4_MEGNR</name>
<proteinExistence type="predicted"/>
<gene>
    <name evidence="3" type="ORF">MNOR_LOCUS41875</name>
</gene>
<comment type="caution">
    <text evidence="3">The sequence shown here is derived from an EMBL/GenBank/DDBJ whole genome shotgun (WGS) entry which is preliminary data.</text>
</comment>
<feature type="chain" id="PRO_5043315401" evidence="2">
    <location>
        <begin position="22"/>
        <end position="168"/>
    </location>
</feature>